<dbReference type="SUPFAM" id="SSF81273">
    <property type="entry name" value="H-NS histone-like proteins"/>
    <property type="match status" value="1"/>
</dbReference>
<dbReference type="Proteomes" id="UP000530268">
    <property type="component" value="Unassembled WGS sequence"/>
</dbReference>
<evidence type="ECO:0000259" key="6">
    <source>
        <dbReference type="SMART" id="SM00528"/>
    </source>
</evidence>
<comment type="caution">
    <text evidence="7">The sequence shown here is derived from an EMBL/GenBank/DDBJ whole genome shotgun (WGS) entry which is preliminary data.</text>
</comment>
<dbReference type="PANTHER" id="PTHR38097:SF2">
    <property type="entry name" value="DNA-BINDING PROTEIN STPA"/>
    <property type="match status" value="1"/>
</dbReference>
<dbReference type="RefSeq" id="WP_184566610.1">
    <property type="nucleotide sequence ID" value="NZ_JACIEI010000010.1"/>
</dbReference>
<organism evidence="7 8">
    <name type="scientific">Sulfitobacter undariae</name>
    <dbReference type="NCBI Taxonomy" id="1563671"/>
    <lineage>
        <taxon>Bacteria</taxon>
        <taxon>Pseudomonadati</taxon>
        <taxon>Pseudomonadota</taxon>
        <taxon>Alphaproteobacteria</taxon>
        <taxon>Rhodobacterales</taxon>
        <taxon>Roseobacteraceae</taxon>
        <taxon>Sulfitobacter</taxon>
    </lineage>
</organism>
<comment type="similarity">
    <text evidence="2">Belongs to the histone-like protein H-NS family.</text>
</comment>
<reference evidence="7 8" key="1">
    <citation type="submission" date="2020-08" db="EMBL/GenBank/DDBJ databases">
        <title>Genomic Encyclopedia of Type Strains, Phase IV (KMG-IV): sequencing the most valuable type-strain genomes for metagenomic binning, comparative biology and taxonomic classification.</title>
        <authorList>
            <person name="Goeker M."/>
        </authorList>
    </citation>
    <scope>NUCLEOTIDE SEQUENCE [LARGE SCALE GENOMIC DNA]</scope>
    <source>
        <strain evidence="7 8">DSM 102234</strain>
    </source>
</reference>
<comment type="subcellular location">
    <subcellularLocation>
        <location evidence="1">Cytoplasm</location>
        <location evidence="1">Nucleoid</location>
    </subcellularLocation>
</comment>
<keyword evidence="4 7" id="KW-0238">DNA-binding</keyword>
<feature type="domain" description="DNA-binding protein H-NS-like C-terminal" evidence="6">
    <location>
        <begin position="68"/>
        <end position="113"/>
    </location>
</feature>
<dbReference type="InterPro" id="IPR037150">
    <property type="entry name" value="H-NS_C_dom_sf"/>
</dbReference>
<dbReference type="GO" id="GO:0000976">
    <property type="term" value="F:transcription cis-regulatory region binding"/>
    <property type="evidence" value="ECO:0007669"/>
    <property type="project" value="TreeGrafter"/>
</dbReference>
<dbReference type="InterPro" id="IPR027444">
    <property type="entry name" value="H-NS_C_dom"/>
</dbReference>
<evidence type="ECO:0000256" key="3">
    <source>
        <dbReference type="ARBA" id="ARBA00022490"/>
    </source>
</evidence>
<dbReference type="GO" id="GO:0003681">
    <property type="term" value="F:bent DNA binding"/>
    <property type="evidence" value="ECO:0007669"/>
    <property type="project" value="TreeGrafter"/>
</dbReference>
<feature type="compositionally biased region" description="Basic residues" evidence="5">
    <location>
        <begin position="61"/>
        <end position="75"/>
    </location>
</feature>
<evidence type="ECO:0000256" key="4">
    <source>
        <dbReference type="ARBA" id="ARBA00023125"/>
    </source>
</evidence>
<gene>
    <name evidence="7" type="ORF">GGR95_002695</name>
</gene>
<evidence type="ECO:0000256" key="1">
    <source>
        <dbReference type="ARBA" id="ARBA00004453"/>
    </source>
</evidence>
<dbReference type="GO" id="GO:0009295">
    <property type="term" value="C:nucleoid"/>
    <property type="evidence" value="ECO:0007669"/>
    <property type="project" value="UniProtKB-SubCell"/>
</dbReference>
<keyword evidence="3" id="KW-0963">Cytoplasm</keyword>
<keyword evidence="8" id="KW-1185">Reference proteome</keyword>
<dbReference type="GO" id="GO:0003680">
    <property type="term" value="F:minor groove of adenine-thymine-rich DNA binding"/>
    <property type="evidence" value="ECO:0007669"/>
    <property type="project" value="TreeGrafter"/>
</dbReference>
<protein>
    <submittedName>
        <fullName evidence="7">DNA-binding protein H-NS</fullName>
    </submittedName>
</protein>
<dbReference type="GO" id="GO:0032993">
    <property type="term" value="C:protein-DNA complex"/>
    <property type="evidence" value="ECO:0007669"/>
    <property type="project" value="TreeGrafter"/>
</dbReference>
<sequence>MNHDLKALGRKELEKLLADVKKALLSAQARDRRDARKAAERAAAEFGFSLNELNSEEPTKVKKVKAPKKPAKPSKPKYADPSDPSKTWTGKGRQPNWYRESIANGIDPATLEI</sequence>
<dbReference type="PANTHER" id="PTHR38097">
    <property type="match status" value="1"/>
</dbReference>
<dbReference type="EMBL" id="JACIEI010000010">
    <property type="protein sequence ID" value="MBB3995045.1"/>
    <property type="molecule type" value="Genomic_DNA"/>
</dbReference>
<dbReference type="GO" id="GO:0005829">
    <property type="term" value="C:cytosol"/>
    <property type="evidence" value="ECO:0007669"/>
    <property type="project" value="TreeGrafter"/>
</dbReference>
<feature type="region of interest" description="Disordered" evidence="5">
    <location>
        <begin position="50"/>
        <end position="113"/>
    </location>
</feature>
<evidence type="ECO:0000256" key="5">
    <source>
        <dbReference type="SAM" id="MobiDB-lite"/>
    </source>
</evidence>
<evidence type="ECO:0000256" key="2">
    <source>
        <dbReference type="ARBA" id="ARBA00010610"/>
    </source>
</evidence>
<accession>A0A7W6H0X5</accession>
<dbReference type="AlphaFoldDB" id="A0A7W6H0X5"/>
<proteinExistence type="inferred from homology"/>
<dbReference type="Pfam" id="PF00816">
    <property type="entry name" value="Histone_HNS"/>
    <property type="match status" value="1"/>
</dbReference>
<evidence type="ECO:0000313" key="8">
    <source>
        <dbReference type="Proteomes" id="UP000530268"/>
    </source>
</evidence>
<dbReference type="SMART" id="SM00528">
    <property type="entry name" value="HNS"/>
    <property type="match status" value="1"/>
</dbReference>
<name>A0A7W6H0X5_9RHOB</name>
<dbReference type="Gene3D" id="4.10.430.10">
    <property type="entry name" value="Histone-like protein H-NS, C-terminal domain"/>
    <property type="match status" value="1"/>
</dbReference>
<dbReference type="GO" id="GO:0001217">
    <property type="term" value="F:DNA-binding transcription repressor activity"/>
    <property type="evidence" value="ECO:0007669"/>
    <property type="project" value="TreeGrafter"/>
</dbReference>
<evidence type="ECO:0000313" key="7">
    <source>
        <dbReference type="EMBL" id="MBB3995045.1"/>
    </source>
</evidence>